<feature type="domain" description="HAMP" evidence="10">
    <location>
        <begin position="192"/>
        <end position="245"/>
    </location>
</feature>
<evidence type="ECO:0000256" key="7">
    <source>
        <dbReference type="PROSITE-ProRule" id="PRU00284"/>
    </source>
</evidence>
<proteinExistence type="inferred from homology"/>
<evidence type="ECO:0000259" key="9">
    <source>
        <dbReference type="PROSITE" id="PS50111"/>
    </source>
</evidence>
<dbReference type="Pfam" id="PF00015">
    <property type="entry name" value="MCPsignal"/>
    <property type="match status" value="1"/>
</dbReference>
<dbReference type="SUPFAM" id="SSF58104">
    <property type="entry name" value="Methyl-accepting chemotaxis protein (MCP) signaling domain"/>
    <property type="match status" value="1"/>
</dbReference>
<dbReference type="OrthoDB" id="49457at2"/>
<feature type="transmembrane region" description="Helical" evidence="8">
    <location>
        <begin position="9"/>
        <end position="32"/>
    </location>
</feature>
<dbReference type="KEGG" id="ome:OLMES_1677"/>
<dbReference type="Gene3D" id="1.10.287.950">
    <property type="entry name" value="Methyl-accepting chemotaxis protein"/>
    <property type="match status" value="1"/>
</dbReference>
<keyword evidence="2 8" id="KW-0812">Transmembrane</keyword>
<evidence type="ECO:0000256" key="2">
    <source>
        <dbReference type="ARBA" id="ARBA00022692"/>
    </source>
</evidence>
<dbReference type="Proteomes" id="UP000196027">
    <property type="component" value="Chromosome"/>
</dbReference>
<dbReference type="InterPro" id="IPR004089">
    <property type="entry name" value="MCPsignal_dom"/>
</dbReference>
<gene>
    <name evidence="11" type="ORF">OLMES_1677</name>
</gene>
<dbReference type="GO" id="GO:0006935">
    <property type="term" value="P:chemotaxis"/>
    <property type="evidence" value="ECO:0007669"/>
    <property type="project" value="InterPro"/>
</dbReference>
<name>A0A1Y0I5K3_9GAMM</name>
<feature type="domain" description="Methyl-accepting transducer" evidence="9">
    <location>
        <begin position="250"/>
        <end position="486"/>
    </location>
</feature>
<dbReference type="InterPro" id="IPR003660">
    <property type="entry name" value="HAMP_dom"/>
</dbReference>
<sequence length="522" mass="57624">MKKLSVQILLFKLLFLFLLVSSLNFLSLWIWIESSEEEGRVINLAGKQRMLTQKMMKESLLISVGVPLEHNLKRTIEEFEANLNGLLSGDEGLGLPRTDSETIRQELVQVENLWRNYKQMMTTLSDSHQTLSVSALNTYHTESIKILKQMNSAVSLFEQANKDKMLSLRNRSGGLFVFSLVLVLGFFLFIRANVIRRLSTTKDKITQLESDLDLRLQLPEGREDEIGKIVRATNKMVQRIKSLCAQFQSGSERIAVSSTQLQGISEQQRGDMENQQQETELVATAIEELLQSVNDIAQNTQLAATVANECFDVAQESAQLVSSSVENGRQLALEMQQATDTVSSLGRDSEAIGAILVTIRNIAEQTNLLALNAAIEAARAGEHGRGFAVVADEVRTLALSTQSATEEINNLIERLQNGAQSAQVAIEQGGARSASCQFDINQISDALQVLIGKIDSINGLNTQVASATEQQRMVVGDIGQNVNNVRDMTVRTSDSAMETLALVSDLADMSRDFNKQVAVFKI</sequence>
<dbReference type="PANTHER" id="PTHR32089:SF112">
    <property type="entry name" value="LYSOZYME-LIKE PROTEIN-RELATED"/>
    <property type="match status" value="1"/>
</dbReference>
<dbReference type="RefSeq" id="WP_087460822.1">
    <property type="nucleotide sequence ID" value="NZ_CP021425.1"/>
</dbReference>
<keyword evidence="4 8" id="KW-0472">Membrane</keyword>
<evidence type="ECO:0000313" key="12">
    <source>
        <dbReference type="Proteomes" id="UP000196027"/>
    </source>
</evidence>
<dbReference type="AlphaFoldDB" id="A0A1Y0I5K3"/>
<organism evidence="11 12">
    <name type="scientific">Oleiphilus messinensis</name>
    <dbReference type="NCBI Taxonomy" id="141451"/>
    <lineage>
        <taxon>Bacteria</taxon>
        <taxon>Pseudomonadati</taxon>
        <taxon>Pseudomonadota</taxon>
        <taxon>Gammaproteobacteria</taxon>
        <taxon>Oceanospirillales</taxon>
        <taxon>Oleiphilaceae</taxon>
        <taxon>Oleiphilus</taxon>
    </lineage>
</organism>
<evidence type="ECO:0000256" key="3">
    <source>
        <dbReference type="ARBA" id="ARBA00022989"/>
    </source>
</evidence>
<feature type="transmembrane region" description="Helical" evidence="8">
    <location>
        <begin position="175"/>
        <end position="194"/>
    </location>
</feature>
<evidence type="ECO:0000256" key="1">
    <source>
        <dbReference type="ARBA" id="ARBA00004141"/>
    </source>
</evidence>
<dbReference type="PANTHER" id="PTHR32089">
    <property type="entry name" value="METHYL-ACCEPTING CHEMOTAXIS PROTEIN MCPB"/>
    <property type="match status" value="1"/>
</dbReference>
<dbReference type="SMART" id="SM00283">
    <property type="entry name" value="MA"/>
    <property type="match status" value="1"/>
</dbReference>
<dbReference type="PROSITE" id="PS50111">
    <property type="entry name" value="CHEMOTAXIS_TRANSDUC_2"/>
    <property type="match status" value="1"/>
</dbReference>
<dbReference type="EMBL" id="CP021425">
    <property type="protein sequence ID" value="ARU55752.1"/>
    <property type="molecule type" value="Genomic_DNA"/>
</dbReference>
<dbReference type="FunFam" id="1.10.287.950:FF:000001">
    <property type="entry name" value="Methyl-accepting chemotaxis sensory transducer"/>
    <property type="match status" value="1"/>
</dbReference>
<keyword evidence="3 8" id="KW-1133">Transmembrane helix</keyword>
<dbReference type="Pfam" id="PF13675">
    <property type="entry name" value="PilJ"/>
    <property type="match status" value="1"/>
</dbReference>
<dbReference type="InterPro" id="IPR004090">
    <property type="entry name" value="Chemotax_Me-accpt_rcpt"/>
</dbReference>
<dbReference type="InterPro" id="IPR029095">
    <property type="entry name" value="NarX-like_N"/>
</dbReference>
<evidence type="ECO:0000256" key="8">
    <source>
        <dbReference type="SAM" id="Phobius"/>
    </source>
</evidence>
<evidence type="ECO:0000313" key="11">
    <source>
        <dbReference type="EMBL" id="ARU55752.1"/>
    </source>
</evidence>
<evidence type="ECO:0000259" key="10">
    <source>
        <dbReference type="PROSITE" id="PS50885"/>
    </source>
</evidence>
<evidence type="ECO:0000256" key="5">
    <source>
        <dbReference type="ARBA" id="ARBA00023224"/>
    </source>
</evidence>
<comment type="similarity">
    <text evidence="6">Belongs to the methyl-accepting chemotaxis (MCP) protein family.</text>
</comment>
<comment type="subcellular location">
    <subcellularLocation>
        <location evidence="1">Membrane</location>
        <topology evidence="1">Multi-pass membrane protein</topology>
    </subcellularLocation>
</comment>
<evidence type="ECO:0000256" key="6">
    <source>
        <dbReference type="ARBA" id="ARBA00029447"/>
    </source>
</evidence>
<dbReference type="GO" id="GO:0007165">
    <property type="term" value="P:signal transduction"/>
    <property type="evidence" value="ECO:0007669"/>
    <property type="project" value="UniProtKB-KW"/>
</dbReference>
<keyword evidence="12" id="KW-1185">Reference proteome</keyword>
<evidence type="ECO:0000256" key="4">
    <source>
        <dbReference type="ARBA" id="ARBA00023136"/>
    </source>
</evidence>
<dbReference type="CDD" id="cd06225">
    <property type="entry name" value="HAMP"/>
    <property type="match status" value="1"/>
</dbReference>
<keyword evidence="5 7" id="KW-0807">Transducer</keyword>
<dbReference type="GO" id="GO:0004888">
    <property type="term" value="F:transmembrane signaling receptor activity"/>
    <property type="evidence" value="ECO:0007669"/>
    <property type="project" value="InterPro"/>
</dbReference>
<reference evidence="11 12" key="1">
    <citation type="submission" date="2017-05" db="EMBL/GenBank/DDBJ databases">
        <title>Genomic insights into alkan degradation activity of Oleiphilus messinensis.</title>
        <authorList>
            <person name="Kozyavkin S.A."/>
            <person name="Slesarev A.I."/>
            <person name="Golyshin P.N."/>
            <person name="Korzhenkov A."/>
            <person name="Golyshina O.N."/>
            <person name="Toshchakov S.V."/>
        </authorList>
    </citation>
    <scope>NUCLEOTIDE SEQUENCE [LARGE SCALE GENOMIC DNA]</scope>
    <source>
        <strain evidence="11 12">ME102</strain>
    </source>
</reference>
<dbReference type="PROSITE" id="PS50885">
    <property type="entry name" value="HAMP"/>
    <property type="match status" value="1"/>
</dbReference>
<dbReference type="PRINTS" id="PR00260">
    <property type="entry name" value="CHEMTRNSDUCR"/>
</dbReference>
<accession>A0A1Y0I5K3</accession>
<dbReference type="GO" id="GO:0016020">
    <property type="term" value="C:membrane"/>
    <property type="evidence" value="ECO:0007669"/>
    <property type="project" value="UniProtKB-SubCell"/>
</dbReference>
<protein>
    <submittedName>
        <fullName evidence="11">Methyl-accepting chemotaxis protein I</fullName>
    </submittedName>
</protein>